<evidence type="ECO:0000259" key="1">
    <source>
        <dbReference type="Pfam" id="PF11997"/>
    </source>
</evidence>
<dbReference type="Pfam" id="PF11997">
    <property type="entry name" value="DUF3492"/>
    <property type="match status" value="1"/>
</dbReference>
<gene>
    <name evidence="2" type="primary">pelF</name>
    <name evidence="2" type="ORF">IAC39_01775</name>
</gene>
<proteinExistence type="predicted"/>
<evidence type="ECO:0000313" key="2">
    <source>
        <dbReference type="EMBL" id="HIT58439.1"/>
    </source>
</evidence>
<dbReference type="EMBL" id="DVLL01000008">
    <property type="protein sequence ID" value="HIT58439.1"/>
    <property type="molecule type" value="Genomic_DNA"/>
</dbReference>
<feature type="domain" description="DUF3492" evidence="1">
    <location>
        <begin position="1"/>
        <end position="259"/>
    </location>
</feature>
<accession>A0A9D1GSD9</accession>
<dbReference type="PANTHER" id="PTHR12526">
    <property type="entry name" value="GLYCOSYLTRANSFERASE"/>
    <property type="match status" value="1"/>
</dbReference>
<dbReference type="PANTHER" id="PTHR12526:SF608">
    <property type="entry name" value="PELF"/>
    <property type="match status" value="1"/>
</dbReference>
<name>A0A9D1GSD9_9FIRM</name>
<sequence>MKVCIIAEGCYPYVVGGVSSWVHSLIQQFPNIEFIVTSIVANRSQRAKFAYKLPDNVSEVNEIYLMDDEFETGRRNKKAKLRLSTAEFEAIRGLVIGERVDWKTIFDMFQHRRFHLNDLLMSEDFLRVAEEVYELRYPSIVFSDFLWTLRSIYLPLGFALKHTPAKADLYHCVATGYSGIVGSVGKELYGSPLLISEHGIYTREREEEIIKAKWVTGVYKDFWIEQFKKMSMCAYDYADIVTSLFEDARSLQIELGCPKEKTRVTPNGVSVSDFENIPQKAPDDGMINIGAAIRVTPIKDVKTMIQAFYYAKQKNPKLKLWIMGSWDEDEEYARECFELVRSMNIPDVEFTGRINVKDYLGRMDMLLLTSISEGQPLSILEGFAAKRPHIATNVGNCRGLIYGEGDGLGAAGMVVPVMNIEKISRAICEMAEDLEKTKEMGEIGYRRVCAKYRIEDMKRVYTDTYKELAEKAGVKWPEKNVVIEKEEVGKSGGRHRHKAK</sequence>
<dbReference type="NCBIfam" id="NF038011">
    <property type="entry name" value="PelF"/>
    <property type="match status" value="1"/>
</dbReference>
<dbReference type="SUPFAM" id="SSF53756">
    <property type="entry name" value="UDP-Glycosyltransferase/glycogen phosphorylase"/>
    <property type="match status" value="1"/>
</dbReference>
<dbReference type="AlphaFoldDB" id="A0A9D1GSD9"/>
<reference evidence="2" key="1">
    <citation type="submission" date="2020-10" db="EMBL/GenBank/DDBJ databases">
        <authorList>
            <person name="Gilroy R."/>
        </authorList>
    </citation>
    <scope>NUCLEOTIDE SEQUENCE</scope>
    <source>
        <strain evidence="2">CHK33-4379</strain>
    </source>
</reference>
<dbReference type="Gene3D" id="3.40.50.2000">
    <property type="entry name" value="Glycogen Phosphorylase B"/>
    <property type="match status" value="2"/>
</dbReference>
<evidence type="ECO:0000313" key="3">
    <source>
        <dbReference type="Proteomes" id="UP000824136"/>
    </source>
</evidence>
<organism evidence="2 3">
    <name type="scientific">Candidatus Faeciplasma pullistercoris</name>
    <dbReference type="NCBI Taxonomy" id="2840800"/>
    <lineage>
        <taxon>Bacteria</taxon>
        <taxon>Bacillati</taxon>
        <taxon>Bacillota</taxon>
        <taxon>Clostridia</taxon>
        <taxon>Eubacteriales</taxon>
        <taxon>Oscillospiraceae</taxon>
        <taxon>Oscillospiraceae incertae sedis</taxon>
        <taxon>Candidatus Faeciplasma</taxon>
    </lineage>
</organism>
<protein>
    <submittedName>
        <fullName evidence="2">GT4 family glycosyltransferase PelF</fullName>
    </submittedName>
</protein>
<comment type="caution">
    <text evidence="2">The sequence shown here is derived from an EMBL/GenBank/DDBJ whole genome shotgun (WGS) entry which is preliminary data.</text>
</comment>
<dbReference type="InterPro" id="IPR047691">
    <property type="entry name" value="PelF-like"/>
</dbReference>
<dbReference type="Proteomes" id="UP000824136">
    <property type="component" value="Unassembled WGS sequence"/>
</dbReference>
<dbReference type="Pfam" id="PF13692">
    <property type="entry name" value="Glyco_trans_1_4"/>
    <property type="match status" value="1"/>
</dbReference>
<dbReference type="InterPro" id="IPR022622">
    <property type="entry name" value="DUF3492"/>
</dbReference>
<reference evidence="2" key="2">
    <citation type="journal article" date="2021" name="PeerJ">
        <title>Extensive microbial diversity within the chicken gut microbiome revealed by metagenomics and culture.</title>
        <authorList>
            <person name="Gilroy R."/>
            <person name="Ravi A."/>
            <person name="Getino M."/>
            <person name="Pursley I."/>
            <person name="Horton D.L."/>
            <person name="Alikhan N.F."/>
            <person name="Baker D."/>
            <person name="Gharbi K."/>
            <person name="Hall N."/>
            <person name="Watson M."/>
            <person name="Adriaenssens E.M."/>
            <person name="Foster-Nyarko E."/>
            <person name="Jarju S."/>
            <person name="Secka A."/>
            <person name="Antonio M."/>
            <person name="Oren A."/>
            <person name="Chaudhuri R.R."/>
            <person name="La Ragione R."/>
            <person name="Hildebrand F."/>
            <person name="Pallen M.J."/>
        </authorList>
    </citation>
    <scope>NUCLEOTIDE SEQUENCE</scope>
    <source>
        <strain evidence="2">CHK33-4379</strain>
    </source>
</reference>